<protein>
    <submittedName>
        <fullName evidence="2">Uncharacterized protein</fullName>
    </submittedName>
</protein>
<proteinExistence type="predicted"/>
<sequence length="63" mass="6822">MAGAWERGVRRQSQGLGRQRRNRADRPAACEQVGVAGFTTPSPSWWWMGVTAGGSGDSGGWWS</sequence>
<evidence type="ECO:0000313" key="2">
    <source>
        <dbReference type="EMBL" id="KAF0888568.1"/>
    </source>
</evidence>
<reference evidence="2 3" key="1">
    <citation type="submission" date="2019-11" db="EMBL/GenBank/DDBJ databases">
        <title>Whole genome sequence of Oryza granulata.</title>
        <authorList>
            <person name="Li W."/>
        </authorList>
    </citation>
    <scope>NUCLEOTIDE SEQUENCE [LARGE SCALE GENOMIC DNA]</scope>
    <source>
        <strain evidence="3">cv. Menghai</strain>
        <tissue evidence="2">Leaf</tissue>
    </source>
</reference>
<organism evidence="2 3">
    <name type="scientific">Oryza meyeriana var. granulata</name>
    <dbReference type="NCBI Taxonomy" id="110450"/>
    <lineage>
        <taxon>Eukaryota</taxon>
        <taxon>Viridiplantae</taxon>
        <taxon>Streptophyta</taxon>
        <taxon>Embryophyta</taxon>
        <taxon>Tracheophyta</taxon>
        <taxon>Spermatophyta</taxon>
        <taxon>Magnoliopsida</taxon>
        <taxon>Liliopsida</taxon>
        <taxon>Poales</taxon>
        <taxon>Poaceae</taxon>
        <taxon>BOP clade</taxon>
        <taxon>Oryzoideae</taxon>
        <taxon>Oryzeae</taxon>
        <taxon>Oryzinae</taxon>
        <taxon>Oryza</taxon>
        <taxon>Oryza meyeriana</taxon>
    </lineage>
</organism>
<dbReference type="EMBL" id="SPHZ02000012">
    <property type="protein sequence ID" value="KAF0888568.1"/>
    <property type="molecule type" value="Genomic_DNA"/>
</dbReference>
<gene>
    <name evidence="2" type="ORF">E2562_014775</name>
</gene>
<feature type="region of interest" description="Disordered" evidence="1">
    <location>
        <begin position="1"/>
        <end position="28"/>
    </location>
</feature>
<dbReference type="Proteomes" id="UP000479710">
    <property type="component" value="Unassembled WGS sequence"/>
</dbReference>
<comment type="caution">
    <text evidence="2">The sequence shown here is derived from an EMBL/GenBank/DDBJ whole genome shotgun (WGS) entry which is preliminary data.</text>
</comment>
<keyword evidence="3" id="KW-1185">Reference proteome</keyword>
<dbReference type="AlphaFoldDB" id="A0A6G1BKJ5"/>
<evidence type="ECO:0000313" key="3">
    <source>
        <dbReference type="Proteomes" id="UP000479710"/>
    </source>
</evidence>
<name>A0A6G1BKJ5_9ORYZ</name>
<accession>A0A6G1BKJ5</accession>
<evidence type="ECO:0000256" key="1">
    <source>
        <dbReference type="SAM" id="MobiDB-lite"/>
    </source>
</evidence>